<dbReference type="InterPro" id="IPR027417">
    <property type="entry name" value="P-loop_NTPase"/>
</dbReference>
<evidence type="ECO:0000259" key="9">
    <source>
        <dbReference type="PROSITE" id="PS50893"/>
    </source>
</evidence>
<evidence type="ECO:0000256" key="2">
    <source>
        <dbReference type="ARBA" id="ARBA00022448"/>
    </source>
</evidence>
<dbReference type="Gene3D" id="3.40.50.300">
    <property type="entry name" value="P-loop containing nucleotide triphosphate hydrolases"/>
    <property type="match status" value="1"/>
</dbReference>
<dbReference type="GO" id="GO:0005524">
    <property type="term" value="F:ATP binding"/>
    <property type="evidence" value="ECO:0007669"/>
    <property type="project" value="UniProtKB-KW"/>
</dbReference>
<dbReference type="PANTHER" id="PTHR24223">
    <property type="entry name" value="ATP-BINDING CASSETTE SUB-FAMILY C"/>
    <property type="match status" value="1"/>
</dbReference>
<dbReference type="EMBL" id="CAJHNJ030000004">
    <property type="protein sequence ID" value="CAG9096751.1"/>
    <property type="molecule type" value="Genomic_DNA"/>
</dbReference>
<dbReference type="SMART" id="SM00382">
    <property type="entry name" value="AAA"/>
    <property type="match status" value="1"/>
</dbReference>
<keyword evidence="2" id="KW-0813">Transport</keyword>
<dbReference type="InterPro" id="IPR003439">
    <property type="entry name" value="ABC_transporter-like_ATP-bd"/>
</dbReference>
<organism evidence="11 12">
    <name type="scientific">Plutella xylostella</name>
    <name type="common">Diamondback moth</name>
    <name type="synonym">Plutella maculipennis</name>
    <dbReference type="NCBI Taxonomy" id="51655"/>
    <lineage>
        <taxon>Eukaryota</taxon>
        <taxon>Metazoa</taxon>
        <taxon>Ecdysozoa</taxon>
        <taxon>Arthropoda</taxon>
        <taxon>Hexapoda</taxon>
        <taxon>Insecta</taxon>
        <taxon>Pterygota</taxon>
        <taxon>Neoptera</taxon>
        <taxon>Endopterygota</taxon>
        <taxon>Lepidoptera</taxon>
        <taxon>Glossata</taxon>
        <taxon>Ditrysia</taxon>
        <taxon>Yponomeutoidea</taxon>
        <taxon>Plutellidae</taxon>
        <taxon>Plutella</taxon>
    </lineage>
</organism>
<keyword evidence="6" id="KW-1133">Transmembrane helix</keyword>
<sequence>MPSYFTFQLGSCSVAGTHLLTEVAVCGGSWRVSPPRRPPLCRQLSSPPPANKKLGFQLGSCSVAGAHLLTEVAVCGGSWRVSPPRRPPLCRQLSSPPPANKVRRDVRRVVSADASSALQRQASCVRRFLRPRPLARWTPRPLRRLLSSDSDTVNEDQDHQENGRTDESAMESTFASITSNGVETAPVTNNVMDKEPARHVDNECSVWLCYIRACGWWGAGGAAAAAGAQLLAVAADCWLAYITTENAKRDITREQMWQWMSGYAFWCGGGLFLAGLARALGGAAGGAARRVLHERLLHATLHAPLAHHHATPVGFMLHRLAGRNSFLSISSPLCARRAPHERLLHATLHAPLAHHHATPVGFMLHRFSHDVHVVDSPASLALYERLLHATLHAPLAHHHATPVGFMLHRFSHDVHVVDSKLPTAVTRWAQLALTCIAAALVSVAAAPWSLLALAPAAALYLTLQGVYLRNARELQCEEARSAAPIVSLAGETGAGGATIRAARLQRQLRTNFLNKLDNNHNALLLLNAANRWLGLTMDLVGAAAVCVSLAVSAWCGGGGGAGGALAGLAGAHALLLPLYLAHLAKCRADLALHLAAVERLVADTNVPQEDYRDDSKCRADLALHLAAVERLVADTNVPQEDYRDDCPIPAGWKRDGRISFEDVSVTHEPGAPPALTHVQLAVQPGEKVAICGRSGSGKSTLLMSCVGATSISRGRVLIDGQDATLVPLRALRHRLVVLPQEATLFSTTLRENLDPLGVHTDMEIWSCLRVVGLYEFVAAQSAGLECMVASTGGGGGAWSAGRRARACAARAVLRAPLAAALLLDEPGAALDAPNEQALLAAVARAAPNTTLLTVAHRMSSVSGYDRCVVVERGSAVEQPPSRPPRPPARDA</sequence>
<dbReference type="GO" id="GO:0016887">
    <property type="term" value="F:ATP hydrolysis activity"/>
    <property type="evidence" value="ECO:0007669"/>
    <property type="project" value="InterPro"/>
</dbReference>
<keyword evidence="4" id="KW-0547">Nucleotide-binding</keyword>
<dbReference type="Pfam" id="PF00005">
    <property type="entry name" value="ABC_tran"/>
    <property type="match status" value="1"/>
</dbReference>
<evidence type="ECO:0000256" key="8">
    <source>
        <dbReference type="SAM" id="MobiDB-lite"/>
    </source>
</evidence>
<comment type="subcellular location">
    <subcellularLocation>
        <location evidence="1">Membrane</location>
    </subcellularLocation>
</comment>
<dbReference type="InterPro" id="IPR050173">
    <property type="entry name" value="ABC_transporter_C-like"/>
</dbReference>
<evidence type="ECO:0000256" key="4">
    <source>
        <dbReference type="ARBA" id="ARBA00022741"/>
    </source>
</evidence>
<evidence type="ECO:0000256" key="6">
    <source>
        <dbReference type="ARBA" id="ARBA00022989"/>
    </source>
</evidence>
<dbReference type="GO" id="GO:0016020">
    <property type="term" value="C:membrane"/>
    <property type="evidence" value="ECO:0007669"/>
    <property type="project" value="UniProtKB-SubCell"/>
</dbReference>
<evidence type="ECO:0000259" key="10">
    <source>
        <dbReference type="PROSITE" id="PS50929"/>
    </source>
</evidence>
<protein>
    <submittedName>
        <fullName evidence="11">(diamondback moth) hypothetical protein</fullName>
    </submittedName>
</protein>
<keyword evidence="5" id="KW-0067">ATP-binding</keyword>
<dbReference type="InterPro" id="IPR003593">
    <property type="entry name" value="AAA+_ATPase"/>
</dbReference>
<dbReference type="Proteomes" id="UP000653454">
    <property type="component" value="Unassembled WGS sequence"/>
</dbReference>
<dbReference type="InterPro" id="IPR036640">
    <property type="entry name" value="ABC1_TM_sf"/>
</dbReference>
<dbReference type="PROSITE" id="PS50929">
    <property type="entry name" value="ABC_TM1F"/>
    <property type="match status" value="1"/>
</dbReference>
<dbReference type="AlphaFoldDB" id="A0A8S4DCQ3"/>
<gene>
    <name evidence="11" type="ORF">PLXY2_LOCUS1748</name>
</gene>
<dbReference type="GO" id="GO:0140359">
    <property type="term" value="F:ABC-type transporter activity"/>
    <property type="evidence" value="ECO:0007669"/>
    <property type="project" value="InterPro"/>
</dbReference>
<feature type="region of interest" description="Disordered" evidence="8">
    <location>
        <begin position="146"/>
        <end position="174"/>
    </location>
</feature>
<evidence type="ECO:0000256" key="7">
    <source>
        <dbReference type="ARBA" id="ARBA00023136"/>
    </source>
</evidence>
<feature type="domain" description="ABC transmembrane type-1" evidence="10">
    <location>
        <begin position="378"/>
        <end position="554"/>
    </location>
</feature>
<evidence type="ECO:0000256" key="1">
    <source>
        <dbReference type="ARBA" id="ARBA00004370"/>
    </source>
</evidence>
<evidence type="ECO:0000256" key="3">
    <source>
        <dbReference type="ARBA" id="ARBA00022692"/>
    </source>
</evidence>
<accession>A0A8S4DCQ3</accession>
<dbReference type="Pfam" id="PF00664">
    <property type="entry name" value="ABC_membrane"/>
    <property type="match status" value="1"/>
</dbReference>
<evidence type="ECO:0000313" key="12">
    <source>
        <dbReference type="Proteomes" id="UP000653454"/>
    </source>
</evidence>
<evidence type="ECO:0000313" key="11">
    <source>
        <dbReference type="EMBL" id="CAG9096751.1"/>
    </source>
</evidence>
<proteinExistence type="predicted"/>
<dbReference type="SUPFAM" id="SSF90123">
    <property type="entry name" value="ABC transporter transmembrane region"/>
    <property type="match status" value="2"/>
</dbReference>
<keyword evidence="7" id="KW-0472">Membrane</keyword>
<dbReference type="Gene3D" id="1.20.1560.10">
    <property type="entry name" value="ABC transporter type 1, transmembrane domain"/>
    <property type="match status" value="2"/>
</dbReference>
<keyword evidence="3" id="KW-0812">Transmembrane</keyword>
<keyword evidence="12" id="KW-1185">Reference proteome</keyword>
<comment type="caution">
    <text evidence="11">The sequence shown here is derived from an EMBL/GenBank/DDBJ whole genome shotgun (WGS) entry which is preliminary data.</text>
</comment>
<dbReference type="SUPFAM" id="SSF52540">
    <property type="entry name" value="P-loop containing nucleoside triphosphate hydrolases"/>
    <property type="match status" value="1"/>
</dbReference>
<feature type="compositionally biased region" description="Basic and acidic residues" evidence="8">
    <location>
        <begin position="156"/>
        <end position="167"/>
    </location>
</feature>
<dbReference type="PROSITE" id="PS50893">
    <property type="entry name" value="ABC_TRANSPORTER_2"/>
    <property type="match status" value="1"/>
</dbReference>
<evidence type="ECO:0000256" key="5">
    <source>
        <dbReference type="ARBA" id="ARBA00022840"/>
    </source>
</evidence>
<name>A0A8S4DCQ3_PLUXY</name>
<reference evidence="11" key="1">
    <citation type="submission" date="2020-11" db="EMBL/GenBank/DDBJ databases">
        <authorList>
            <person name="Whiteford S."/>
        </authorList>
    </citation>
    <scope>NUCLEOTIDE SEQUENCE</scope>
</reference>
<feature type="domain" description="ABC transporter" evidence="9">
    <location>
        <begin position="658"/>
        <end position="888"/>
    </location>
</feature>
<dbReference type="PANTHER" id="PTHR24223:SF461">
    <property type="entry name" value="ATP-BINDING CASSETTE SUB-FAMILY C MEMBER SUR"/>
    <property type="match status" value="1"/>
</dbReference>
<dbReference type="InterPro" id="IPR011527">
    <property type="entry name" value="ABC1_TM_dom"/>
</dbReference>